<dbReference type="EMBL" id="LAZR01008048">
    <property type="protein sequence ID" value="KKM81271.1"/>
    <property type="molecule type" value="Genomic_DNA"/>
</dbReference>
<accession>A0A0F9L2I9</accession>
<protein>
    <recommendedName>
        <fullName evidence="1">Amidohydrolase 3 domain-containing protein</fullName>
    </recommendedName>
</protein>
<dbReference type="InterPro" id="IPR050378">
    <property type="entry name" value="Metallo-dep_Hydrolases_sf"/>
</dbReference>
<dbReference type="PANTHER" id="PTHR11647">
    <property type="entry name" value="HYDRANTOINASE/DIHYDROPYRIMIDINASE FAMILY MEMBER"/>
    <property type="match status" value="1"/>
</dbReference>
<organism evidence="2">
    <name type="scientific">marine sediment metagenome</name>
    <dbReference type="NCBI Taxonomy" id="412755"/>
    <lineage>
        <taxon>unclassified sequences</taxon>
        <taxon>metagenomes</taxon>
        <taxon>ecological metagenomes</taxon>
    </lineage>
</organism>
<evidence type="ECO:0000259" key="1">
    <source>
        <dbReference type="Pfam" id="PF07969"/>
    </source>
</evidence>
<comment type="caution">
    <text evidence="2">The sequence shown here is derived from an EMBL/GenBank/DDBJ whole genome shotgun (WGS) entry which is preliminary data.</text>
</comment>
<gene>
    <name evidence="2" type="ORF">LCGC14_1331510</name>
</gene>
<feature type="domain" description="Amidohydrolase 3" evidence="1">
    <location>
        <begin position="47"/>
        <end position="186"/>
    </location>
</feature>
<dbReference type="GO" id="GO:0005829">
    <property type="term" value="C:cytosol"/>
    <property type="evidence" value="ECO:0007669"/>
    <property type="project" value="TreeGrafter"/>
</dbReference>
<dbReference type="Gene3D" id="3.30.1490.130">
    <property type="entry name" value="D-aminoacylase. Domain 3"/>
    <property type="match status" value="1"/>
</dbReference>
<dbReference type="InterPro" id="IPR013108">
    <property type="entry name" value="Amidohydro_3"/>
</dbReference>
<dbReference type="GO" id="GO:0016812">
    <property type="term" value="F:hydrolase activity, acting on carbon-nitrogen (but not peptide) bonds, in cyclic amides"/>
    <property type="evidence" value="ECO:0007669"/>
    <property type="project" value="TreeGrafter"/>
</dbReference>
<dbReference type="InterPro" id="IPR011059">
    <property type="entry name" value="Metal-dep_hydrolase_composite"/>
</dbReference>
<dbReference type="Gene3D" id="3.20.20.140">
    <property type="entry name" value="Metal-dependent hydrolases"/>
    <property type="match status" value="1"/>
</dbReference>
<dbReference type="SUPFAM" id="SSF51338">
    <property type="entry name" value="Composite domain of metallo-dependent hydrolases"/>
    <property type="match status" value="1"/>
</dbReference>
<dbReference type="GO" id="GO:0016811">
    <property type="term" value="F:hydrolase activity, acting on carbon-nitrogen (but not peptide) bonds, in linear amides"/>
    <property type="evidence" value="ECO:0007669"/>
    <property type="project" value="InterPro"/>
</dbReference>
<name>A0A0F9L2I9_9ZZZZ</name>
<dbReference type="SUPFAM" id="SSF51556">
    <property type="entry name" value="Metallo-dependent hydrolases"/>
    <property type="match status" value="1"/>
</dbReference>
<sequence length="498" mass="56116">MNRSFDLIIKNGVVVDGTGRAKRVLDIGIQGDRIAYTGNITPPSDCDIIDASGCIVTPGFIDIHSHSDFFWLVSPRSESKIYDGVTTEICGNCGTSAFPLRGQLLENRRKGLGKFGLDINWQTAKDYFKRTDEVPSSINRGFLVGHGNIRACILGYEDREPNKNELVNMEKELRDAMEAGAFGISSGLVYPPGCYAKTSELIELCKIVKEHNGIYTTHMRDEGDKIETALAETINIAKMSGVNTQVSHIKTWGERNWGKIGKIERLLNKARSDGIKISCDRYPYIASGTDLDVILPNWVYEGGAIEEKKRLRDPFYRERIIKDMISEGKDQKFWESIMISSVHNNERKDYEGKTVAEIAKKLKVSPLEFVLDLLIAEDCRVGVLFFNMSEENLEEILSWDFVMIGSDSSLRSTSGALHFGRPHPRCYGTFSSVIRKYVNEKKLLSIEEAIYKMTGLPAHKLGLKDRYSFLKPQILFSLRQSLPDMWVYIAEGSPSHLQ</sequence>
<dbReference type="Pfam" id="PF07969">
    <property type="entry name" value="Amidohydro_3"/>
    <property type="match status" value="1"/>
</dbReference>
<dbReference type="AlphaFoldDB" id="A0A0F9L2I9"/>
<evidence type="ECO:0000313" key="2">
    <source>
        <dbReference type="EMBL" id="KKM81271.1"/>
    </source>
</evidence>
<dbReference type="InterPro" id="IPR023100">
    <property type="entry name" value="D-aminoacylase_insert_dom_sf"/>
</dbReference>
<dbReference type="CDD" id="cd01297">
    <property type="entry name" value="D-aminoacylase"/>
    <property type="match status" value="1"/>
</dbReference>
<dbReference type="InterPro" id="IPR032466">
    <property type="entry name" value="Metal_Hydrolase"/>
</dbReference>
<proteinExistence type="predicted"/>
<dbReference type="PANTHER" id="PTHR11647:SF1">
    <property type="entry name" value="COLLAPSIN RESPONSE MEDIATOR PROTEIN"/>
    <property type="match status" value="1"/>
</dbReference>
<reference evidence="2" key="1">
    <citation type="journal article" date="2015" name="Nature">
        <title>Complex archaea that bridge the gap between prokaryotes and eukaryotes.</title>
        <authorList>
            <person name="Spang A."/>
            <person name="Saw J.H."/>
            <person name="Jorgensen S.L."/>
            <person name="Zaremba-Niedzwiedzka K."/>
            <person name="Martijn J."/>
            <person name="Lind A.E."/>
            <person name="van Eijk R."/>
            <person name="Schleper C."/>
            <person name="Guy L."/>
            <person name="Ettema T.J."/>
        </authorList>
    </citation>
    <scope>NUCLEOTIDE SEQUENCE</scope>
</reference>
<dbReference type="Gene3D" id="2.30.40.10">
    <property type="entry name" value="Urease, subunit C, domain 1"/>
    <property type="match status" value="1"/>
</dbReference>